<organism evidence="1 2">
    <name type="scientific">Sphingobium chungbukense</name>
    <dbReference type="NCBI Taxonomy" id="56193"/>
    <lineage>
        <taxon>Bacteria</taxon>
        <taxon>Pseudomonadati</taxon>
        <taxon>Pseudomonadota</taxon>
        <taxon>Alphaproteobacteria</taxon>
        <taxon>Sphingomonadales</taxon>
        <taxon>Sphingomonadaceae</taxon>
        <taxon>Sphingobium</taxon>
    </lineage>
</organism>
<keyword evidence="2" id="KW-1185">Reference proteome</keyword>
<dbReference type="STRING" id="56193.YP76_04720"/>
<evidence type="ECO:0000313" key="2">
    <source>
        <dbReference type="Proteomes" id="UP000033874"/>
    </source>
</evidence>
<sequence length="115" mass="12595">MSWIMIKQPHPLDAIWQIANGRHEAAREALDSLPETATQEEEDAASDAVTQAELAILALPARSMDDCIIKLMVSGMETGDVLTVINPSDIVNEMVKVLDEACQRGSNFMKERADA</sequence>
<reference evidence="1 2" key="1">
    <citation type="submission" date="2015-04" db="EMBL/GenBank/DDBJ databases">
        <title>Genome sequence of aromatic hydrocarbons-degrading Sphingobium chungbukense DJ77.</title>
        <authorList>
            <person name="Kim Y.-C."/>
            <person name="Chae J.-C."/>
        </authorList>
    </citation>
    <scope>NUCLEOTIDE SEQUENCE [LARGE SCALE GENOMIC DNA]</scope>
    <source>
        <strain evidence="1 2">DJ77</strain>
    </source>
</reference>
<dbReference type="PATRIC" id="fig|56193.3.peg.975"/>
<comment type="caution">
    <text evidence="1">The sequence shown here is derived from an EMBL/GenBank/DDBJ whole genome shotgun (WGS) entry which is preliminary data.</text>
</comment>
<dbReference type="RefSeq" id="WP_046762380.1">
    <property type="nucleotide sequence ID" value="NZ_LBIC01000001.1"/>
</dbReference>
<name>A0A0M3AYF0_9SPHN</name>
<accession>A0A0M3AYF0</accession>
<protein>
    <submittedName>
        <fullName evidence="1">Uncharacterized protein</fullName>
    </submittedName>
</protein>
<dbReference type="AlphaFoldDB" id="A0A0M3AYF0"/>
<evidence type="ECO:0000313" key="1">
    <source>
        <dbReference type="EMBL" id="KKW93946.1"/>
    </source>
</evidence>
<gene>
    <name evidence="1" type="ORF">YP76_04720</name>
</gene>
<proteinExistence type="predicted"/>
<dbReference type="EMBL" id="LBIC01000001">
    <property type="protein sequence ID" value="KKW93946.1"/>
    <property type="molecule type" value="Genomic_DNA"/>
</dbReference>
<dbReference type="Proteomes" id="UP000033874">
    <property type="component" value="Unassembled WGS sequence"/>
</dbReference>